<dbReference type="Gene3D" id="1.10.10.60">
    <property type="entry name" value="Homeodomain-like"/>
    <property type="match status" value="1"/>
</dbReference>
<evidence type="ECO:0000259" key="1">
    <source>
        <dbReference type="PROSITE" id="PS50819"/>
    </source>
</evidence>
<dbReference type="Pfam" id="PF14528">
    <property type="entry name" value="LAGLIDADG_3"/>
    <property type="match status" value="2"/>
</dbReference>
<dbReference type="Proteomes" id="UP000031449">
    <property type="component" value="Plasmid unnamed"/>
</dbReference>
<dbReference type="InterPro" id="IPR004860">
    <property type="entry name" value="LAGLIDADG_dom"/>
</dbReference>
<dbReference type="InterPro" id="IPR027434">
    <property type="entry name" value="Homing_endonucl"/>
</dbReference>
<evidence type="ECO:0000313" key="3">
    <source>
        <dbReference type="Proteomes" id="UP000031449"/>
    </source>
</evidence>
<keyword evidence="2" id="KW-0614">Plasmid</keyword>
<geneLocation type="plasmid" evidence="3"/>
<dbReference type="InterPro" id="IPR004042">
    <property type="entry name" value="Intein_endonuc_central"/>
</dbReference>
<proteinExistence type="predicted"/>
<dbReference type="AlphaFoldDB" id="A0A0B5AYK7"/>
<accession>A0A0B5AYK7</accession>
<dbReference type="KEGG" id="jeo:JMA_42810"/>
<dbReference type="PROSITE" id="PS50819">
    <property type="entry name" value="INTEIN_ENDONUCLEASE"/>
    <property type="match status" value="1"/>
</dbReference>
<gene>
    <name evidence="2" type="ORF">JMA_42810</name>
</gene>
<protein>
    <recommendedName>
        <fullName evidence="1">DOD-type homing endonuclease domain-containing protein</fullName>
    </recommendedName>
</protein>
<dbReference type="EMBL" id="CP009417">
    <property type="protein sequence ID" value="AJD93598.1"/>
    <property type="molecule type" value="Genomic_DNA"/>
</dbReference>
<keyword evidence="3" id="KW-1185">Reference proteome</keyword>
<dbReference type="HOGENOM" id="CLU_725020_0_0_9"/>
<dbReference type="BioCyc" id="JESP1508404:G14D9-13604-MONOMER"/>
<sequence length="380" mass="43890">MKKEDILYIIRLRNKALSKQKIRQSVSKERGISYSQTNRILSKVNPDKHLFSLSQNQFKRLYTYGNNLESMAKYLTVKTGQKVTVLALRDVAHKNKIKRDSSTRKPPGNQLYDSEMEKQICSGYKEGLSAQQLADKFGFKSKRSILVILKNNGVKSRTKTQIRNAKISYADFSFEKIDSPEKAYFLGLLLTDGYVIKSRGYVGIDLVDKDAIELISKITNQKYNVIPTDNENHKDKYRIILYGKDYLEQLERLGVTPNKTFTTNGSQLNESEKELFRYILRGIIDGDGWVRKDGKEFFISSASSGFMDWVLKEMENMGFTNLKINKYENEHSGYYLIRTASKDNLKLLREVVYQEPLGMARKYKRLHQDGRSETIIRGTA</sequence>
<feature type="domain" description="DOD-type homing endonuclease" evidence="1">
    <location>
        <begin position="185"/>
        <end position="319"/>
    </location>
</feature>
<name>A0A0B5AYK7_9BACL</name>
<dbReference type="Gene3D" id="3.10.28.10">
    <property type="entry name" value="Homing endonucleases"/>
    <property type="match status" value="1"/>
</dbReference>
<dbReference type="SUPFAM" id="SSF55608">
    <property type="entry name" value="Homing endonucleases"/>
    <property type="match status" value="2"/>
</dbReference>
<reference evidence="2 3" key="1">
    <citation type="submission" date="2014-08" db="EMBL/GenBank/DDBJ databases">
        <title>Complete genome of a marine bacteria Jeotgalibacillus malaysiensis.</title>
        <authorList>
            <person name="Yaakop A.S."/>
            <person name="Chan K.-G."/>
            <person name="Goh K.M."/>
        </authorList>
    </citation>
    <scope>NUCLEOTIDE SEQUENCE [LARGE SCALE GENOMIC DNA]</scope>
    <source>
        <strain evidence="2 3">D5</strain>
        <plasmid evidence="3">Plasmid</plasmid>
    </source>
</reference>
<dbReference type="OrthoDB" id="961985at2"/>
<dbReference type="GO" id="GO:0004519">
    <property type="term" value="F:endonuclease activity"/>
    <property type="evidence" value="ECO:0007669"/>
    <property type="project" value="InterPro"/>
</dbReference>
<evidence type="ECO:0000313" key="2">
    <source>
        <dbReference type="EMBL" id="AJD93598.1"/>
    </source>
</evidence>
<organism evidence="2 3">
    <name type="scientific">Jeotgalibacillus malaysiensis</name>
    <dbReference type="NCBI Taxonomy" id="1508404"/>
    <lineage>
        <taxon>Bacteria</taxon>
        <taxon>Bacillati</taxon>
        <taxon>Bacillota</taxon>
        <taxon>Bacilli</taxon>
        <taxon>Bacillales</taxon>
        <taxon>Caryophanaceae</taxon>
        <taxon>Jeotgalibacillus</taxon>
    </lineage>
</organism>